<dbReference type="Proteomes" id="UP001189429">
    <property type="component" value="Unassembled WGS sequence"/>
</dbReference>
<feature type="compositionally biased region" description="Pro residues" evidence="1">
    <location>
        <begin position="1"/>
        <end position="15"/>
    </location>
</feature>
<evidence type="ECO:0000313" key="2">
    <source>
        <dbReference type="EMBL" id="CAK0889994.1"/>
    </source>
</evidence>
<organism evidence="2 3">
    <name type="scientific">Prorocentrum cordatum</name>
    <dbReference type="NCBI Taxonomy" id="2364126"/>
    <lineage>
        <taxon>Eukaryota</taxon>
        <taxon>Sar</taxon>
        <taxon>Alveolata</taxon>
        <taxon>Dinophyceae</taxon>
        <taxon>Prorocentrales</taxon>
        <taxon>Prorocentraceae</taxon>
        <taxon>Prorocentrum</taxon>
    </lineage>
</organism>
<feature type="non-terminal residue" evidence="2">
    <location>
        <position position="1"/>
    </location>
</feature>
<evidence type="ECO:0000313" key="3">
    <source>
        <dbReference type="Proteomes" id="UP001189429"/>
    </source>
</evidence>
<feature type="compositionally biased region" description="Basic and acidic residues" evidence="1">
    <location>
        <begin position="78"/>
        <end position="90"/>
    </location>
</feature>
<dbReference type="EMBL" id="CAUYUJ010019283">
    <property type="protein sequence ID" value="CAK0889994.1"/>
    <property type="molecule type" value="Genomic_DNA"/>
</dbReference>
<proteinExistence type="predicted"/>
<protein>
    <submittedName>
        <fullName evidence="2">Uncharacterized protein</fullName>
    </submittedName>
</protein>
<feature type="compositionally biased region" description="Basic residues" evidence="1">
    <location>
        <begin position="57"/>
        <end position="69"/>
    </location>
</feature>
<feature type="compositionally biased region" description="Low complexity" evidence="1">
    <location>
        <begin position="92"/>
        <end position="105"/>
    </location>
</feature>
<gene>
    <name evidence="2" type="ORF">PCOR1329_LOCUS70338</name>
</gene>
<feature type="region of interest" description="Disordered" evidence="1">
    <location>
        <begin position="1"/>
        <end position="166"/>
    </location>
</feature>
<sequence>PPPPPPPAALRPPAPRAVAGPLRGRLEAGGGGGDAHPDGRRRLQLGGARGGAGGARARGRAVRGVRRAVRASAGPGPPREELPPPRRGGEGARPAVVGQRTGGALRARRRRSIRGGRGGGVGPDGRQLDTPRVRPQCTARHPFPCSRQPKEAPERVPARQTASRER</sequence>
<feature type="compositionally biased region" description="Gly residues" evidence="1">
    <location>
        <begin position="47"/>
        <end position="56"/>
    </location>
</feature>
<accession>A0ABN9WWJ0</accession>
<feature type="compositionally biased region" description="Basic and acidic residues" evidence="1">
    <location>
        <begin position="148"/>
        <end position="166"/>
    </location>
</feature>
<reference evidence="2" key="1">
    <citation type="submission" date="2023-10" db="EMBL/GenBank/DDBJ databases">
        <authorList>
            <person name="Chen Y."/>
            <person name="Shah S."/>
            <person name="Dougan E. K."/>
            <person name="Thang M."/>
            <person name="Chan C."/>
        </authorList>
    </citation>
    <scope>NUCLEOTIDE SEQUENCE [LARGE SCALE GENOMIC DNA]</scope>
</reference>
<comment type="caution">
    <text evidence="2">The sequence shown here is derived from an EMBL/GenBank/DDBJ whole genome shotgun (WGS) entry which is preliminary data.</text>
</comment>
<evidence type="ECO:0000256" key="1">
    <source>
        <dbReference type="SAM" id="MobiDB-lite"/>
    </source>
</evidence>
<keyword evidence="3" id="KW-1185">Reference proteome</keyword>
<name>A0ABN9WWJ0_9DINO</name>